<dbReference type="PANTHER" id="PTHR11480">
    <property type="entry name" value="SAPOSIN-RELATED"/>
    <property type="match status" value="1"/>
</dbReference>
<dbReference type="EMBL" id="CASHTH010004423">
    <property type="protein sequence ID" value="CAI8057154.1"/>
    <property type="molecule type" value="Genomic_DNA"/>
</dbReference>
<dbReference type="InterPro" id="IPR051428">
    <property type="entry name" value="Sphingo_Act-Surfact_Prot"/>
</dbReference>
<feature type="domain" description="Saposin B-type" evidence="7">
    <location>
        <begin position="282"/>
        <end position="362"/>
    </location>
</feature>
<comment type="subcellular location">
    <subcellularLocation>
        <location evidence="1">Secreted</location>
    </subcellularLocation>
</comment>
<keyword evidence="6" id="KW-0325">Glycoprotein</keyword>
<keyword evidence="3" id="KW-0732">Signal</keyword>
<evidence type="ECO:0000313" key="10">
    <source>
        <dbReference type="Proteomes" id="UP001174909"/>
    </source>
</evidence>
<feature type="domain" description="Saposin B-type" evidence="7">
    <location>
        <begin position="95"/>
        <end position="175"/>
    </location>
</feature>
<dbReference type="Gene3D" id="1.10.225.10">
    <property type="entry name" value="Saposin-like"/>
    <property type="match status" value="9"/>
</dbReference>
<dbReference type="InterPro" id="IPR007856">
    <property type="entry name" value="SapB_1"/>
</dbReference>
<dbReference type="PROSITE" id="PS50015">
    <property type="entry name" value="SAP_B"/>
    <property type="match status" value="9"/>
</dbReference>
<evidence type="ECO:0000256" key="2">
    <source>
        <dbReference type="ARBA" id="ARBA00022525"/>
    </source>
</evidence>
<sequence length="934" mass="105244">TFLIRKNWRTTFARLSLCCANSPPDKRVKADDMKLAVCLLTLFVAVTYSAPSQCKWGPSFWCQNEATAKQCGQLTYCQTTVWKITEQVEQVKQPEDAECELCEMIVDIVEKYVNDNNKTEDEVEKLVKDACSKLGGFAEECNALVDQFFPMIWKLMEEEAPKEVCTLIGLCTTKLTAKKVQKLMPVSKPEGLECDFCKYVVDEAVKLAEENQTEEFVKDELEKFCSALGHLEAECKDLIGSFFDMIWEAILDGLTAEEIWQKIKLCSAGALLAQKTPVSKPEGVECEFCKVIVGKVLEYAKENKTKDEVKAELEQYCSDLSFLQSECKSMIDDYFDEIWDLLLTYTTAEEICEQIGLCSASVLLVAPKADFCDVCKDIVEYLQTYADSNATEEEVKEVIESFCTLFPEMPDQCKEILENFDEYWDMFKGEVDGDTFCYQFQICTSKKKIQTRTVPKKEEDTLCDLCNEAVVLLKPYVDNPDTEADAEAALKDFCNALPDADKDQCNTLLNEYFPIIWDLLKSEIDDGKICEMIGLCPSAKTQTKPKKKEQSFCDDCKSVVEFLKSYIDDNVTEEDVKDVLVEICDLLPADDSKQCLEYVDTYFPIIWDLVKQEVDSGVICEQLGFCNSTTLVAVLKAQAMAPKTIKCEACHAIVRMLRPLVDSTTVEGVVKVDLKFVCDRLPSQYKTECLNFLDQDYQLIWAVFRDEVDDGELCGLLKFCTSATLPKVEVAVAKQASKAPEIPGLCQLCEFVVGELEKKLFTNSSEAYLLGELNKICNDTPVEWRKDCKDFVEKYGKDIIKLVLEGVGPKLVCTAIQACSLVTKTETVSFDSKSETDCEVCQMIIGYLKNILGQNSTEGVVVDALVEICTVLFPEPLQDECSAFVKEYGAQVVQLILEDIDPKEICQKIDLCPKLSSSDLASPWKKIERAFKHV</sequence>
<dbReference type="InterPro" id="IPR008138">
    <property type="entry name" value="SapB_2"/>
</dbReference>
<dbReference type="InterPro" id="IPR003119">
    <property type="entry name" value="SAP_A"/>
</dbReference>
<feature type="domain" description="Saposin B-type" evidence="7">
    <location>
        <begin position="368"/>
        <end position="447"/>
    </location>
</feature>
<evidence type="ECO:0000259" key="8">
    <source>
        <dbReference type="PROSITE" id="PS51110"/>
    </source>
</evidence>
<keyword evidence="5" id="KW-1015">Disulfide bond</keyword>
<feature type="domain" description="Saposin B-type" evidence="7">
    <location>
        <begin position="549"/>
        <end position="630"/>
    </location>
</feature>
<evidence type="ECO:0000259" key="7">
    <source>
        <dbReference type="PROSITE" id="PS50015"/>
    </source>
</evidence>
<dbReference type="Pfam" id="PF03489">
    <property type="entry name" value="SapB_2"/>
    <property type="match status" value="6"/>
</dbReference>
<evidence type="ECO:0000256" key="1">
    <source>
        <dbReference type="ARBA" id="ARBA00004613"/>
    </source>
</evidence>
<dbReference type="SMART" id="SM00741">
    <property type="entry name" value="SapB"/>
    <property type="match status" value="9"/>
</dbReference>
<feature type="domain" description="Saposin B-type" evidence="7">
    <location>
        <begin position="190"/>
        <end position="270"/>
    </location>
</feature>
<dbReference type="PROSITE" id="PS51110">
    <property type="entry name" value="SAP_A"/>
    <property type="match status" value="1"/>
</dbReference>
<accession>A0AA35U0G4</accession>
<dbReference type="AlphaFoldDB" id="A0AA35U0G4"/>
<dbReference type="Pfam" id="PF05184">
    <property type="entry name" value="SapB_1"/>
    <property type="match status" value="8"/>
</dbReference>
<evidence type="ECO:0000256" key="5">
    <source>
        <dbReference type="ARBA" id="ARBA00023157"/>
    </source>
</evidence>
<dbReference type="GO" id="GO:0005764">
    <property type="term" value="C:lysosome"/>
    <property type="evidence" value="ECO:0007669"/>
    <property type="project" value="InterPro"/>
</dbReference>
<dbReference type="GO" id="GO:0016020">
    <property type="term" value="C:membrane"/>
    <property type="evidence" value="ECO:0007669"/>
    <property type="project" value="GOC"/>
</dbReference>
<reference evidence="9" key="1">
    <citation type="submission" date="2023-03" db="EMBL/GenBank/DDBJ databases">
        <authorList>
            <person name="Steffen K."/>
            <person name="Cardenas P."/>
        </authorList>
    </citation>
    <scope>NUCLEOTIDE SEQUENCE</scope>
</reference>
<evidence type="ECO:0000256" key="6">
    <source>
        <dbReference type="ARBA" id="ARBA00023180"/>
    </source>
</evidence>
<feature type="domain" description="Saposin B-type" evidence="7">
    <location>
        <begin position="834"/>
        <end position="916"/>
    </location>
</feature>
<dbReference type="PANTHER" id="PTHR11480:SF3">
    <property type="entry name" value="BCDNA.GH08312"/>
    <property type="match status" value="1"/>
</dbReference>
<gene>
    <name evidence="9" type="ORF">GBAR_LOCUS31132</name>
</gene>
<organism evidence="9 10">
    <name type="scientific">Geodia barretti</name>
    <name type="common">Barrett's horny sponge</name>
    <dbReference type="NCBI Taxonomy" id="519541"/>
    <lineage>
        <taxon>Eukaryota</taxon>
        <taxon>Metazoa</taxon>
        <taxon>Porifera</taxon>
        <taxon>Demospongiae</taxon>
        <taxon>Heteroscleromorpha</taxon>
        <taxon>Tetractinellida</taxon>
        <taxon>Astrophorina</taxon>
        <taxon>Geodiidae</taxon>
        <taxon>Geodia</taxon>
    </lineage>
</organism>
<evidence type="ECO:0000256" key="4">
    <source>
        <dbReference type="ARBA" id="ARBA00022737"/>
    </source>
</evidence>
<feature type="domain" description="Saposin B-type" evidence="7">
    <location>
        <begin position="459"/>
        <end position="540"/>
    </location>
</feature>
<dbReference type="FunFam" id="1.10.225.10:FF:000002">
    <property type="entry name" value="prosaposin isoform X2"/>
    <property type="match status" value="1"/>
</dbReference>
<keyword evidence="2" id="KW-0964">Secreted</keyword>
<dbReference type="InterPro" id="IPR011001">
    <property type="entry name" value="Saposin-like"/>
</dbReference>
<dbReference type="PRINTS" id="PR01797">
    <property type="entry name" value="SAPOSIN"/>
</dbReference>
<evidence type="ECO:0000313" key="9">
    <source>
        <dbReference type="EMBL" id="CAI8057154.1"/>
    </source>
</evidence>
<dbReference type="GO" id="GO:0006665">
    <property type="term" value="P:sphingolipid metabolic process"/>
    <property type="evidence" value="ECO:0007669"/>
    <property type="project" value="InterPro"/>
</dbReference>
<dbReference type="Pfam" id="PF02199">
    <property type="entry name" value="SapA"/>
    <property type="match status" value="1"/>
</dbReference>
<comment type="caution">
    <text evidence="9">The sequence shown here is derived from an EMBL/GenBank/DDBJ whole genome shotgun (WGS) entry which is preliminary data.</text>
</comment>
<proteinExistence type="predicted"/>
<protein>
    <submittedName>
        <fullName evidence="9">Prosaposin</fullName>
    </submittedName>
</protein>
<name>A0AA35U0G4_GEOBA</name>
<dbReference type="InterPro" id="IPR008139">
    <property type="entry name" value="SaposinB_dom"/>
</dbReference>
<evidence type="ECO:0000256" key="3">
    <source>
        <dbReference type="ARBA" id="ARBA00022729"/>
    </source>
</evidence>
<dbReference type="Proteomes" id="UP001174909">
    <property type="component" value="Unassembled WGS sequence"/>
</dbReference>
<dbReference type="SUPFAM" id="SSF47862">
    <property type="entry name" value="Saposin"/>
    <property type="match status" value="8"/>
</dbReference>
<keyword evidence="10" id="KW-1185">Reference proteome</keyword>
<feature type="domain" description="Saposin B-type" evidence="7">
    <location>
        <begin position="643"/>
        <end position="724"/>
    </location>
</feature>
<feature type="domain" description="Saposin B-type" evidence="7">
    <location>
        <begin position="742"/>
        <end position="823"/>
    </location>
</feature>
<feature type="domain" description="Saposin A-type" evidence="8">
    <location>
        <begin position="47"/>
        <end position="87"/>
    </location>
</feature>
<dbReference type="GO" id="GO:0005576">
    <property type="term" value="C:extracellular region"/>
    <property type="evidence" value="ECO:0007669"/>
    <property type="project" value="UniProtKB-SubCell"/>
</dbReference>
<feature type="non-terminal residue" evidence="9">
    <location>
        <position position="934"/>
    </location>
</feature>
<dbReference type="SMART" id="SM00162">
    <property type="entry name" value="SAPA"/>
    <property type="match status" value="1"/>
</dbReference>
<dbReference type="InterPro" id="IPR008373">
    <property type="entry name" value="Saposin"/>
</dbReference>
<keyword evidence="4" id="KW-0677">Repeat</keyword>